<gene>
    <name evidence="8" type="ORF">SAMN04488131_10816</name>
</gene>
<evidence type="ECO:0000256" key="6">
    <source>
        <dbReference type="SAM" id="Coils"/>
    </source>
</evidence>
<dbReference type="PROSITE" id="PS50076">
    <property type="entry name" value="DNAJ_2"/>
    <property type="match status" value="1"/>
</dbReference>
<dbReference type="GO" id="GO:0008270">
    <property type="term" value="F:zinc ion binding"/>
    <property type="evidence" value="ECO:0007669"/>
    <property type="project" value="UniProtKB-KW"/>
</dbReference>
<dbReference type="InterPro" id="IPR001623">
    <property type="entry name" value="DnaJ_domain"/>
</dbReference>
<dbReference type="InterPro" id="IPR002939">
    <property type="entry name" value="DnaJ_C"/>
</dbReference>
<evidence type="ECO:0000313" key="8">
    <source>
        <dbReference type="EMBL" id="SFF05940.1"/>
    </source>
</evidence>
<dbReference type="PANTHER" id="PTHR43096:SF52">
    <property type="entry name" value="DNAJ HOMOLOG 1, MITOCHONDRIAL-RELATED"/>
    <property type="match status" value="1"/>
</dbReference>
<dbReference type="InterPro" id="IPR008971">
    <property type="entry name" value="HSP40/DnaJ_pept-bd"/>
</dbReference>
<dbReference type="Pfam" id="PF01556">
    <property type="entry name" value="DnaJ_C"/>
    <property type="match status" value="1"/>
</dbReference>
<dbReference type="OrthoDB" id="9779622at2"/>
<dbReference type="EMBL" id="FONQ01000008">
    <property type="protein sequence ID" value="SFF05940.1"/>
    <property type="molecule type" value="Genomic_DNA"/>
</dbReference>
<evidence type="ECO:0000256" key="2">
    <source>
        <dbReference type="ARBA" id="ARBA00022737"/>
    </source>
</evidence>
<dbReference type="SMART" id="SM00271">
    <property type="entry name" value="DnaJ"/>
    <property type="match status" value="1"/>
</dbReference>
<organism evidence="8 9">
    <name type="scientific">Flavobacterium xueshanense</name>
    <dbReference type="NCBI Taxonomy" id="935223"/>
    <lineage>
        <taxon>Bacteria</taxon>
        <taxon>Pseudomonadati</taxon>
        <taxon>Bacteroidota</taxon>
        <taxon>Flavobacteriia</taxon>
        <taxon>Flavobacteriales</taxon>
        <taxon>Flavobacteriaceae</taxon>
        <taxon>Flavobacterium</taxon>
    </lineage>
</organism>
<dbReference type="STRING" id="935223.SAMN04488131_10816"/>
<dbReference type="GO" id="GO:0042026">
    <property type="term" value="P:protein refolding"/>
    <property type="evidence" value="ECO:0007669"/>
    <property type="project" value="TreeGrafter"/>
</dbReference>
<dbReference type="CDD" id="cd10747">
    <property type="entry name" value="DnaJ_C"/>
    <property type="match status" value="1"/>
</dbReference>
<dbReference type="RefSeq" id="WP_091205084.1">
    <property type="nucleotide sequence ID" value="NZ_FONQ01000008.1"/>
</dbReference>
<dbReference type="GO" id="GO:0003677">
    <property type="term" value="F:DNA binding"/>
    <property type="evidence" value="ECO:0007669"/>
    <property type="project" value="UniProtKB-KW"/>
</dbReference>
<keyword evidence="2" id="KW-0677">Repeat</keyword>
<dbReference type="SUPFAM" id="SSF46565">
    <property type="entry name" value="Chaperone J-domain"/>
    <property type="match status" value="1"/>
</dbReference>
<evidence type="ECO:0000313" key="9">
    <source>
        <dbReference type="Proteomes" id="UP000198596"/>
    </source>
</evidence>
<dbReference type="GO" id="GO:0005737">
    <property type="term" value="C:cytoplasm"/>
    <property type="evidence" value="ECO:0007669"/>
    <property type="project" value="TreeGrafter"/>
</dbReference>
<sequence>MAFIDYYKILEVDKKATEAEIKKAYRKLARKYHPDLNPNDKEAEKKFKEINEANEVLSHVENRKKYDDYGENWQHAEEFEKSKQQRQYHGNGQQGGFGGGGDFSDFFESMFGGPTSGGGGRGSAQFKGQDFNAELHLELKEVYTTHKRTLTINGKNIRITIPAGVENGQQIKISGMGGEVSGGGPKGNLYITFTVENHTKFKRDKNNLYATVNLDLYTALLGGEITSDTFDGKVKLTVKPGTQNGTKVKLKEKGFPIYKKEGEFGDLYLTYQIQIPINLSEKEKELFTELATLRTS</sequence>
<dbReference type="AlphaFoldDB" id="A0A1I2FMW1"/>
<dbReference type="PANTHER" id="PTHR43096">
    <property type="entry name" value="DNAJ HOMOLOG 1, MITOCHONDRIAL-RELATED"/>
    <property type="match status" value="1"/>
</dbReference>
<keyword evidence="6" id="KW-0175">Coiled coil</keyword>
<keyword evidence="1" id="KW-0479">Metal-binding</keyword>
<evidence type="ECO:0000256" key="1">
    <source>
        <dbReference type="ARBA" id="ARBA00022723"/>
    </source>
</evidence>
<keyword evidence="9" id="KW-1185">Reference proteome</keyword>
<dbReference type="Pfam" id="PF00226">
    <property type="entry name" value="DnaJ"/>
    <property type="match status" value="1"/>
</dbReference>
<dbReference type="Gene3D" id="2.60.260.20">
    <property type="entry name" value="Urease metallochaperone UreE, N-terminal domain"/>
    <property type="match status" value="2"/>
</dbReference>
<evidence type="ECO:0000256" key="5">
    <source>
        <dbReference type="ARBA" id="ARBA00023186"/>
    </source>
</evidence>
<dbReference type="FunFam" id="2.60.260.20:FF:000005">
    <property type="entry name" value="Chaperone protein dnaJ 1, mitochondrial"/>
    <property type="match status" value="1"/>
</dbReference>
<keyword evidence="5" id="KW-0143">Chaperone</keyword>
<reference evidence="9" key="1">
    <citation type="submission" date="2016-10" db="EMBL/GenBank/DDBJ databases">
        <authorList>
            <person name="Varghese N."/>
            <person name="Submissions S."/>
        </authorList>
    </citation>
    <scope>NUCLEOTIDE SEQUENCE [LARGE SCALE GENOMIC DNA]</scope>
    <source>
        <strain evidence="9">CGMCC 1.9227</strain>
    </source>
</reference>
<evidence type="ECO:0000259" key="7">
    <source>
        <dbReference type="PROSITE" id="PS50076"/>
    </source>
</evidence>
<dbReference type="SUPFAM" id="SSF49493">
    <property type="entry name" value="HSP40/DnaJ peptide-binding domain"/>
    <property type="match status" value="2"/>
</dbReference>
<proteinExistence type="predicted"/>
<feature type="coiled-coil region" evidence="6">
    <location>
        <begin position="7"/>
        <end position="63"/>
    </location>
</feature>
<dbReference type="CDD" id="cd06257">
    <property type="entry name" value="DnaJ"/>
    <property type="match status" value="1"/>
</dbReference>
<dbReference type="InterPro" id="IPR036869">
    <property type="entry name" value="J_dom_sf"/>
</dbReference>
<name>A0A1I2FMW1_9FLAO</name>
<protein>
    <submittedName>
        <fullName evidence="8">Curved DNA-binding protein</fullName>
    </submittedName>
</protein>
<dbReference type="Proteomes" id="UP000198596">
    <property type="component" value="Unassembled WGS sequence"/>
</dbReference>
<dbReference type="Gene3D" id="1.10.287.110">
    <property type="entry name" value="DnaJ domain"/>
    <property type="match status" value="1"/>
</dbReference>
<dbReference type="GO" id="GO:0051082">
    <property type="term" value="F:unfolded protein binding"/>
    <property type="evidence" value="ECO:0007669"/>
    <property type="project" value="InterPro"/>
</dbReference>
<evidence type="ECO:0000256" key="4">
    <source>
        <dbReference type="ARBA" id="ARBA00022833"/>
    </source>
</evidence>
<keyword evidence="3" id="KW-0863">Zinc-finger</keyword>
<dbReference type="PRINTS" id="PR00625">
    <property type="entry name" value="JDOMAIN"/>
</dbReference>
<keyword evidence="8" id="KW-0238">DNA-binding</keyword>
<accession>A0A1I2FMW1</accession>
<evidence type="ECO:0000256" key="3">
    <source>
        <dbReference type="ARBA" id="ARBA00022771"/>
    </source>
</evidence>
<keyword evidence="4" id="KW-0862">Zinc</keyword>
<feature type="domain" description="J" evidence="7">
    <location>
        <begin position="5"/>
        <end position="70"/>
    </location>
</feature>